<proteinExistence type="predicted"/>
<evidence type="ECO:0000313" key="2">
    <source>
        <dbReference type="EMBL" id="MBW9111192.1"/>
    </source>
</evidence>
<name>A0ABS7I0L5_9MICO</name>
<sequence length="76" mass="8282">MSGHRDEPTTNAESTAAAGDDGGVIPRLNPDDTNPASDLKTDVIRDVEREHTFTSDVVGPRRDEISDEDSDLEERS</sequence>
<accession>A0ABS7I0L5</accession>
<reference evidence="2 3" key="1">
    <citation type="journal article" date="2021" name="MBio">
        <title>Poor Competitiveness of Bradyrhizobium in Pigeon Pea Root Colonization in Indian Soils.</title>
        <authorList>
            <person name="Chalasani D."/>
            <person name="Basu A."/>
            <person name="Pullabhotla S.V.S.R.N."/>
            <person name="Jorrin B."/>
            <person name="Neal A.L."/>
            <person name="Poole P.S."/>
            <person name="Podile A.R."/>
            <person name="Tkacz A."/>
        </authorList>
    </citation>
    <scope>NUCLEOTIDE SEQUENCE [LARGE SCALE GENOMIC DNA]</scope>
    <source>
        <strain evidence="2 3">HU12</strain>
    </source>
</reference>
<dbReference type="RefSeq" id="WP_220290639.1">
    <property type="nucleotide sequence ID" value="NZ_JAEUAX010000010.1"/>
</dbReference>
<feature type="compositionally biased region" description="Acidic residues" evidence="1">
    <location>
        <begin position="65"/>
        <end position="76"/>
    </location>
</feature>
<protein>
    <recommendedName>
        <fullName evidence="4">Multidrug transporter</fullName>
    </recommendedName>
</protein>
<keyword evidence="3" id="KW-1185">Reference proteome</keyword>
<evidence type="ECO:0000256" key="1">
    <source>
        <dbReference type="SAM" id="MobiDB-lite"/>
    </source>
</evidence>
<evidence type="ECO:0008006" key="4">
    <source>
        <dbReference type="Google" id="ProtNLM"/>
    </source>
</evidence>
<dbReference type="EMBL" id="JAEUAX010000010">
    <property type="protein sequence ID" value="MBW9111192.1"/>
    <property type="molecule type" value="Genomic_DNA"/>
</dbReference>
<feature type="compositionally biased region" description="Basic and acidic residues" evidence="1">
    <location>
        <begin position="39"/>
        <end position="64"/>
    </location>
</feature>
<gene>
    <name evidence="2" type="ORF">JNB61_15545</name>
</gene>
<evidence type="ECO:0000313" key="3">
    <source>
        <dbReference type="Proteomes" id="UP000777440"/>
    </source>
</evidence>
<dbReference type="Proteomes" id="UP000777440">
    <property type="component" value="Unassembled WGS sequence"/>
</dbReference>
<comment type="caution">
    <text evidence="2">The sequence shown here is derived from an EMBL/GenBank/DDBJ whole genome shotgun (WGS) entry which is preliminary data.</text>
</comment>
<feature type="region of interest" description="Disordered" evidence="1">
    <location>
        <begin position="1"/>
        <end position="76"/>
    </location>
</feature>
<organism evidence="2 3">
    <name type="scientific">Microbacterium ureisolvens</name>
    <dbReference type="NCBI Taxonomy" id="2781186"/>
    <lineage>
        <taxon>Bacteria</taxon>
        <taxon>Bacillati</taxon>
        <taxon>Actinomycetota</taxon>
        <taxon>Actinomycetes</taxon>
        <taxon>Micrococcales</taxon>
        <taxon>Microbacteriaceae</taxon>
        <taxon>Microbacterium</taxon>
    </lineage>
</organism>